<dbReference type="EMBL" id="GBBI01004751">
    <property type="protein sequence ID" value="JAC13961.1"/>
    <property type="molecule type" value="mRNA"/>
</dbReference>
<feature type="region of interest" description="Disordered" evidence="8">
    <location>
        <begin position="642"/>
        <end position="662"/>
    </location>
</feature>
<feature type="region of interest" description="Disordered" evidence="8">
    <location>
        <begin position="816"/>
        <end position="858"/>
    </location>
</feature>
<proteinExistence type="evidence at transcript level"/>
<protein>
    <submittedName>
        <fullName evidence="11">Putative phd zn-finger</fullName>
    </submittedName>
</protein>
<feature type="non-terminal residue" evidence="11">
    <location>
        <position position="1"/>
    </location>
</feature>
<dbReference type="PANTHER" id="PTHR15856">
    <property type="entry name" value="PHD FINGER PROTEIN 20-RELATED"/>
    <property type="match status" value="1"/>
</dbReference>
<feature type="region of interest" description="Disordered" evidence="8">
    <location>
        <begin position="143"/>
        <end position="169"/>
    </location>
</feature>
<dbReference type="SUPFAM" id="SSF63748">
    <property type="entry name" value="Tudor/PWWP/MBT"/>
    <property type="match status" value="1"/>
</dbReference>
<dbReference type="InterPro" id="IPR001965">
    <property type="entry name" value="Znf_PHD"/>
</dbReference>
<dbReference type="SMART" id="SM00333">
    <property type="entry name" value="TUDOR"/>
    <property type="match status" value="1"/>
</dbReference>
<feature type="domain" description="C2H2-type" evidence="9">
    <location>
        <begin position="431"/>
        <end position="456"/>
    </location>
</feature>
<dbReference type="GO" id="GO:0005634">
    <property type="term" value="C:nucleus"/>
    <property type="evidence" value="ECO:0007669"/>
    <property type="project" value="UniProtKB-SubCell"/>
</dbReference>
<accession>A0A023EZ08</accession>
<keyword evidence="6" id="KW-0539">Nucleus</keyword>
<dbReference type="GO" id="GO:0008270">
    <property type="term" value="F:zinc ion binding"/>
    <property type="evidence" value="ECO:0007669"/>
    <property type="project" value="UniProtKB-KW"/>
</dbReference>
<dbReference type="PROSITE" id="PS00028">
    <property type="entry name" value="ZINC_FINGER_C2H2_1"/>
    <property type="match status" value="1"/>
</dbReference>
<dbReference type="SUPFAM" id="SSF57903">
    <property type="entry name" value="FYVE/PHD zinc finger"/>
    <property type="match status" value="1"/>
</dbReference>
<evidence type="ECO:0000256" key="8">
    <source>
        <dbReference type="SAM" id="MobiDB-lite"/>
    </source>
</evidence>
<name>A0A023EZ08_TRIIF</name>
<dbReference type="SMART" id="SM00355">
    <property type="entry name" value="ZnF_C2H2"/>
    <property type="match status" value="1"/>
</dbReference>
<evidence type="ECO:0000256" key="6">
    <source>
        <dbReference type="ARBA" id="ARBA00023242"/>
    </source>
</evidence>
<feature type="region of interest" description="Disordered" evidence="8">
    <location>
        <begin position="205"/>
        <end position="255"/>
    </location>
</feature>
<feature type="compositionally biased region" description="Acidic residues" evidence="8">
    <location>
        <begin position="580"/>
        <end position="590"/>
    </location>
</feature>
<dbReference type="InterPro" id="IPR001739">
    <property type="entry name" value="Methyl_CpG_DNA-bd"/>
</dbReference>
<dbReference type="PROSITE" id="PS50157">
    <property type="entry name" value="ZINC_FINGER_C2H2_2"/>
    <property type="match status" value="1"/>
</dbReference>
<feature type="compositionally biased region" description="Basic and acidic residues" evidence="8">
    <location>
        <begin position="820"/>
        <end position="832"/>
    </location>
</feature>
<dbReference type="InterPro" id="IPR002999">
    <property type="entry name" value="Tudor"/>
</dbReference>
<dbReference type="Gene3D" id="3.30.40.10">
    <property type="entry name" value="Zinc/RING finger domain, C3HC4 (zinc finger)"/>
    <property type="match status" value="1"/>
</dbReference>
<dbReference type="SUPFAM" id="SSF54171">
    <property type="entry name" value="DNA-binding domain"/>
    <property type="match status" value="1"/>
</dbReference>
<dbReference type="AlphaFoldDB" id="A0A023EZ08"/>
<feature type="compositionally biased region" description="Polar residues" evidence="8">
    <location>
        <begin position="500"/>
        <end position="523"/>
    </location>
</feature>
<dbReference type="PANTHER" id="PTHR15856:SF51">
    <property type="entry name" value="MBD-R2"/>
    <property type="match status" value="1"/>
</dbReference>
<dbReference type="GO" id="GO:0044545">
    <property type="term" value="C:NSL complex"/>
    <property type="evidence" value="ECO:0007669"/>
    <property type="project" value="TreeGrafter"/>
</dbReference>
<evidence type="ECO:0000256" key="2">
    <source>
        <dbReference type="ARBA" id="ARBA00022723"/>
    </source>
</evidence>
<dbReference type="Pfam" id="PF01429">
    <property type="entry name" value="MBD"/>
    <property type="match status" value="1"/>
</dbReference>
<feature type="compositionally biased region" description="Basic residues" evidence="8">
    <location>
        <begin position="598"/>
        <end position="607"/>
    </location>
</feature>
<dbReference type="GO" id="GO:0006357">
    <property type="term" value="P:regulation of transcription by RNA polymerase II"/>
    <property type="evidence" value="ECO:0007669"/>
    <property type="project" value="TreeGrafter"/>
</dbReference>
<dbReference type="Gene3D" id="2.30.30.140">
    <property type="match status" value="1"/>
</dbReference>
<dbReference type="InterPro" id="IPR011011">
    <property type="entry name" value="Znf_FYVE_PHD"/>
</dbReference>
<evidence type="ECO:0000256" key="5">
    <source>
        <dbReference type="ARBA" id="ARBA00022833"/>
    </source>
</evidence>
<sequence length="933" mass="106346">ASSKLVEKEDIKVKKEEEEKENMKSETKTNQEELIGSQQPPSTVDSTIRNRRSRNPAKFRRYRNGRKNWRFKRQSSLDSSKKFEGKFKVGEKVLAKWSNHRMQKFPAVIKSISGKGAYDLLFYDGFEKTISEDHIYKTTEEEAAKYQDSKPSEADSFVDMDADSKEARRQRKRKTFDDYVFAKDLKRRRRNKCVEDETSNKPIVQSLHTHCRKGRKRKKLLSDRDDEDAQSPMNDSGTNDYENSNMAGTDSDNYHELFGESEDRWTGEISPDAKPLNIECADGIRKSVVVPDKVLPLGWTKQCINRTGQMWETFLISPEGYRLNTTQDLKEYSRQILGSRTPRNLDFLVNTKILSGLIGKQEHLQPVNNWLPWIGKSGKKKIMAGTSVMSPLAVQNQCRVGRVRTLLPKCRTPQNITSNSEPPAATFSEIWRCPKQGCDKKFRKENLLQMHIKHYHVEFTALVGSAPNVVDLACARSESVNAEHIKSPLTFPPKKLFTKMPTQTPAQTSDSSKQPEVDNTSVLTTDTTPQPPPVVKAEAQDNIVNKPSTEQRKTTIKTMLPLRQSAPQDTLATPRITMADSDEVDSEDGQSVEPKPFKPGRGRRKSDKKFNTVSRPEDGYPNSPTYKYTKKKLPVLDKLHITTDSNDSYTEEEKTSPNTEATTDEGGVVIERLKSEEIINCICGFREEDGLMIQCDICMCWQHGLCSGVETDSDVPDRYVCHICRHPPKVRSSKKYSYALHYLSQGKLPSFSFRTKDEKEIQQREMLMKRCYELTSSLRQIQNVERSLKAKINIAEQAGHPKLYLWAKNWDETNQVNSKTKSEVDNKDRTCEENGDAESTDANKTSKTDKLSGVPQPEAPIDLEECRMKLLDHIDNYYQQLDDRLMSLQTQIAALESQDADLSSNVVSDKSMKQTILMLLRDLKTVQKIAAVS</sequence>
<dbReference type="InterPro" id="IPR016177">
    <property type="entry name" value="DNA-bd_dom_sf"/>
</dbReference>
<dbReference type="InterPro" id="IPR019786">
    <property type="entry name" value="Zinc_finger_PHD-type_CS"/>
</dbReference>
<keyword evidence="5" id="KW-0862">Zinc</keyword>
<dbReference type="PROSITE" id="PS50982">
    <property type="entry name" value="MBD"/>
    <property type="match status" value="1"/>
</dbReference>
<evidence type="ECO:0000256" key="3">
    <source>
        <dbReference type="ARBA" id="ARBA00022737"/>
    </source>
</evidence>
<reference evidence="11" key="1">
    <citation type="journal article" date="2014" name="PLoS Negl. Trop. Dis.">
        <title>An updated insight into the Sialotranscriptome of Triatoma infestans: developmental stage and geographic variations.</title>
        <authorList>
            <person name="Schwarz A."/>
            <person name="Medrano-Mercado N."/>
            <person name="Schaub G.A."/>
            <person name="Struchiner C.J."/>
            <person name="Bargues M.D."/>
            <person name="Levy M.Z."/>
            <person name="Ribeiro J.M."/>
        </authorList>
    </citation>
    <scope>NUCLEOTIDE SEQUENCE</scope>
    <source>
        <strain evidence="11">Chile</strain>
        <tissue evidence="11">Salivary glands</tissue>
    </source>
</reference>
<evidence type="ECO:0000259" key="9">
    <source>
        <dbReference type="PROSITE" id="PS50157"/>
    </source>
</evidence>
<feature type="domain" description="MBD" evidence="10">
    <location>
        <begin position="285"/>
        <end position="352"/>
    </location>
</feature>
<feature type="compositionally biased region" description="Basic residues" evidence="8">
    <location>
        <begin position="209"/>
        <end position="219"/>
    </location>
</feature>
<evidence type="ECO:0000313" key="11">
    <source>
        <dbReference type="EMBL" id="JAC13961.1"/>
    </source>
</evidence>
<dbReference type="GO" id="GO:0003677">
    <property type="term" value="F:DNA binding"/>
    <property type="evidence" value="ECO:0007669"/>
    <property type="project" value="InterPro"/>
</dbReference>
<comment type="subcellular location">
    <subcellularLocation>
        <location evidence="1">Nucleus</location>
    </subcellularLocation>
</comment>
<evidence type="ECO:0000259" key="10">
    <source>
        <dbReference type="PROSITE" id="PS50982"/>
    </source>
</evidence>
<feature type="compositionally biased region" description="Basic residues" evidence="8">
    <location>
        <begin position="49"/>
        <end position="73"/>
    </location>
</feature>
<feature type="compositionally biased region" description="Basic and acidic residues" evidence="8">
    <location>
        <begin position="1"/>
        <end position="31"/>
    </location>
</feature>
<feature type="region of interest" description="Disordered" evidence="8">
    <location>
        <begin position="1"/>
        <end position="77"/>
    </location>
</feature>
<feature type="compositionally biased region" description="Polar residues" evidence="8">
    <location>
        <begin position="231"/>
        <end position="251"/>
    </location>
</feature>
<keyword evidence="3" id="KW-0677">Repeat</keyword>
<dbReference type="InterPro" id="IPR013083">
    <property type="entry name" value="Znf_RING/FYVE/PHD"/>
</dbReference>
<dbReference type="Pfam" id="PF20826">
    <property type="entry name" value="PHD_5"/>
    <property type="match status" value="1"/>
</dbReference>
<evidence type="ECO:0000256" key="7">
    <source>
        <dbReference type="PROSITE-ProRule" id="PRU00042"/>
    </source>
</evidence>
<organism evidence="11">
    <name type="scientific">Triatoma infestans</name>
    <name type="common">Assassin bug</name>
    <dbReference type="NCBI Taxonomy" id="30076"/>
    <lineage>
        <taxon>Eukaryota</taxon>
        <taxon>Metazoa</taxon>
        <taxon>Ecdysozoa</taxon>
        <taxon>Arthropoda</taxon>
        <taxon>Hexapoda</taxon>
        <taxon>Insecta</taxon>
        <taxon>Pterygota</taxon>
        <taxon>Neoptera</taxon>
        <taxon>Paraneoptera</taxon>
        <taxon>Hemiptera</taxon>
        <taxon>Heteroptera</taxon>
        <taxon>Panheteroptera</taxon>
        <taxon>Cimicomorpha</taxon>
        <taxon>Reduviidae</taxon>
        <taxon>Triatominae</taxon>
        <taxon>Triatoma</taxon>
    </lineage>
</organism>
<dbReference type="InterPro" id="IPR043449">
    <property type="entry name" value="PHF20-like"/>
</dbReference>
<feature type="compositionally biased region" description="Polar residues" evidence="8">
    <location>
        <begin position="36"/>
        <end position="47"/>
    </location>
</feature>
<feature type="compositionally biased region" description="Basic and acidic residues" evidence="8">
    <location>
        <begin position="143"/>
        <end position="153"/>
    </location>
</feature>
<feature type="region of interest" description="Disordered" evidence="8">
    <location>
        <begin position="491"/>
        <end position="626"/>
    </location>
</feature>
<keyword evidence="4 7" id="KW-0863">Zinc-finger</keyword>
<evidence type="ECO:0000256" key="1">
    <source>
        <dbReference type="ARBA" id="ARBA00004123"/>
    </source>
</evidence>
<dbReference type="InterPro" id="IPR013087">
    <property type="entry name" value="Znf_C2H2_type"/>
</dbReference>
<dbReference type="PROSITE" id="PS01359">
    <property type="entry name" value="ZF_PHD_1"/>
    <property type="match status" value="1"/>
</dbReference>
<keyword evidence="2" id="KW-0479">Metal-binding</keyword>
<dbReference type="SMART" id="SM00249">
    <property type="entry name" value="PHD"/>
    <property type="match status" value="1"/>
</dbReference>
<evidence type="ECO:0000256" key="4">
    <source>
        <dbReference type="ARBA" id="ARBA00022771"/>
    </source>
</evidence>